<keyword evidence="3" id="KW-1003">Cell membrane</keyword>
<evidence type="ECO:0000313" key="9">
    <source>
        <dbReference type="EMBL" id="PNF20587.1"/>
    </source>
</evidence>
<comment type="similarity">
    <text evidence="2">Belongs to the CD36 family.</text>
</comment>
<dbReference type="PANTHER" id="PTHR11923">
    <property type="entry name" value="SCAVENGER RECEPTOR CLASS B TYPE-1 SR-B1"/>
    <property type="match status" value="1"/>
</dbReference>
<dbReference type="PRINTS" id="PR01609">
    <property type="entry name" value="CD36FAMILY"/>
</dbReference>
<evidence type="ECO:0000256" key="7">
    <source>
        <dbReference type="ARBA" id="ARBA00023180"/>
    </source>
</evidence>
<evidence type="ECO:0000313" key="10">
    <source>
        <dbReference type="Proteomes" id="UP000235965"/>
    </source>
</evidence>
<name>A0A2J7PW74_9NEOP</name>
<dbReference type="GO" id="GO:0005886">
    <property type="term" value="C:plasma membrane"/>
    <property type="evidence" value="ECO:0007669"/>
    <property type="project" value="UniProtKB-SubCell"/>
</dbReference>
<protein>
    <recommendedName>
        <fullName evidence="11">Scavenger receptor class B member 1</fullName>
    </recommendedName>
</protein>
<gene>
    <name evidence="9" type="ORF">B7P43_G04866</name>
</gene>
<keyword evidence="7" id="KW-0325">Glycoprotein</keyword>
<sequence>MRSFSKMFCWQRAARCENKKQTIVRRRELVFNKGVITYLACGMLSLVLGCLTFIWTPRDLILTERLRMRKGLPPFEWWADPPQQVLIRLYLFNVTNYEHIINGTQTKLHLQEVGPYIFREQLQHTNIVWNDNGTMTYTSERNPVFEPELNTLSLNDTLTVPNLSLLGIASYLENAPFFVKFGVNLVIRRLDSQPLIKTSVYNYLWNNSDPLLTLASNIAPSIVPVDNLGVLHMIYRKFKENVTVFIGPDNSRRFFTMDQYNGRNRFGYWKNMTCDSVKLATEGILYHQQISKEDNLHFFRKTLCRVTPIVYQKEIVEKGMTAYRYTLPLDTFNRPKNGSPDCYTLPGSKPHPDGLTDVSPCFFNMPIVASFPHFLAADPAVRNSVDGMQPDEEIHSAHVIVEPNTGLPLESKAGVQCNLAVKDVNGYSRVSGFSNSYIPLFWMQLHQVGVPPYLVYLMYFIAVILPNIQGFISSFMVILGSSLLAIGFYRFKHKAAKVVYSYISLDTIPSAT</sequence>
<dbReference type="GO" id="GO:0005737">
    <property type="term" value="C:cytoplasm"/>
    <property type="evidence" value="ECO:0007669"/>
    <property type="project" value="TreeGrafter"/>
</dbReference>
<accession>A0A2J7PW74</accession>
<proteinExistence type="inferred from homology"/>
<evidence type="ECO:0000256" key="2">
    <source>
        <dbReference type="ARBA" id="ARBA00010532"/>
    </source>
</evidence>
<evidence type="ECO:0000256" key="4">
    <source>
        <dbReference type="ARBA" id="ARBA00022692"/>
    </source>
</evidence>
<dbReference type="GO" id="GO:0005044">
    <property type="term" value="F:scavenger receptor activity"/>
    <property type="evidence" value="ECO:0007669"/>
    <property type="project" value="TreeGrafter"/>
</dbReference>
<keyword evidence="6 8" id="KW-0472">Membrane</keyword>
<reference evidence="9 10" key="1">
    <citation type="submission" date="2017-12" db="EMBL/GenBank/DDBJ databases">
        <title>Hemimetabolous genomes reveal molecular basis of termite eusociality.</title>
        <authorList>
            <person name="Harrison M.C."/>
            <person name="Jongepier E."/>
            <person name="Robertson H.M."/>
            <person name="Arning N."/>
            <person name="Bitard-Feildel T."/>
            <person name="Chao H."/>
            <person name="Childers C.P."/>
            <person name="Dinh H."/>
            <person name="Doddapaneni H."/>
            <person name="Dugan S."/>
            <person name="Gowin J."/>
            <person name="Greiner C."/>
            <person name="Han Y."/>
            <person name="Hu H."/>
            <person name="Hughes D.S.T."/>
            <person name="Huylmans A.-K."/>
            <person name="Kemena C."/>
            <person name="Kremer L.P.M."/>
            <person name="Lee S.L."/>
            <person name="Lopez-Ezquerra A."/>
            <person name="Mallet L."/>
            <person name="Monroy-Kuhn J.M."/>
            <person name="Moser A."/>
            <person name="Murali S.C."/>
            <person name="Muzny D.M."/>
            <person name="Otani S."/>
            <person name="Piulachs M.-D."/>
            <person name="Poelchau M."/>
            <person name="Qu J."/>
            <person name="Schaub F."/>
            <person name="Wada-Katsumata A."/>
            <person name="Worley K.C."/>
            <person name="Xie Q."/>
            <person name="Ylla G."/>
            <person name="Poulsen M."/>
            <person name="Gibbs R.A."/>
            <person name="Schal C."/>
            <person name="Richards S."/>
            <person name="Belles X."/>
            <person name="Korb J."/>
            <person name="Bornberg-Bauer E."/>
        </authorList>
    </citation>
    <scope>NUCLEOTIDE SEQUENCE [LARGE SCALE GENOMIC DNA]</scope>
    <source>
        <tissue evidence="9">Whole body</tissue>
    </source>
</reference>
<comment type="caution">
    <text evidence="9">The sequence shown here is derived from an EMBL/GenBank/DDBJ whole genome shotgun (WGS) entry which is preliminary data.</text>
</comment>
<organism evidence="9 10">
    <name type="scientific">Cryptotermes secundus</name>
    <dbReference type="NCBI Taxonomy" id="105785"/>
    <lineage>
        <taxon>Eukaryota</taxon>
        <taxon>Metazoa</taxon>
        <taxon>Ecdysozoa</taxon>
        <taxon>Arthropoda</taxon>
        <taxon>Hexapoda</taxon>
        <taxon>Insecta</taxon>
        <taxon>Pterygota</taxon>
        <taxon>Neoptera</taxon>
        <taxon>Polyneoptera</taxon>
        <taxon>Dictyoptera</taxon>
        <taxon>Blattodea</taxon>
        <taxon>Blattoidea</taxon>
        <taxon>Termitoidae</taxon>
        <taxon>Kalotermitidae</taxon>
        <taxon>Cryptotermitinae</taxon>
        <taxon>Cryptotermes</taxon>
    </lineage>
</organism>
<dbReference type="Pfam" id="PF01130">
    <property type="entry name" value="CD36"/>
    <property type="match status" value="1"/>
</dbReference>
<evidence type="ECO:0000256" key="3">
    <source>
        <dbReference type="ARBA" id="ARBA00022475"/>
    </source>
</evidence>
<dbReference type="InParanoid" id="A0A2J7PW74"/>
<comment type="subcellular location">
    <subcellularLocation>
        <location evidence="1">Cell membrane</location>
    </subcellularLocation>
</comment>
<dbReference type="InterPro" id="IPR002159">
    <property type="entry name" value="CD36_fam"/>
</dbReference>
<feature type="transmembrane region" description="Helical" evidence="8">
    <location>
        <begin position="35"/>
        <end position="55"/>
    </location>
</feature>
<evidence type="ECO:0008006" key="11">
    <source>
        <dbReference type="Google" id="ProtNLM"/>
    </source>
</evidence>
<evidence type="ECO:0000256" key="1">
    <source>
        <dbReference type="ARBA" id="ARBA00004236"/>
    </source>
</evidence>
<keyword evidence="5 8" id="KW-1133">Transmembrane helix</keyword>
<evidence type="ECO:0000256" key="5">
    <source>
        <dbReference type="ARBA" id="ARBA00022989"/>
    </source>
</evidence>
<evidence type="ECO:0000256" key="8">
    <source>
        <dbReference type="SAM" id="Phobius"/>
    </source>
</evidence>
<dbReference type="AlphaFoldDB" id="A0A2J7PW74"/>
<dbReference type="STRING" id="105785.A0A2J7PW74"/>
<feature type="transmembrane region" description="Helical" evidence="8">
    <location>
        <begin position="453"/>
        <end position="486"/>
    </location>
</feature>
<evidence type="ECO:0000256" key="6">
    <source>
        <dbReference type="ARBA" id="ARBA00023136"/>
    </source>
</evidence>
<dbReference type="OrthoDB" id="8187528at2759"/>
<keyword evidence="10" id="KW-1185">Reference proteome</keyword>
<keyword evidence="4 8" id="KW-0812">Transmembrane</keyword>
<dbReference type="EMBL" id="NEVH01020937">
    <property type="protein sequence ID" value="PNF20587.1"/>
    <property type="molecule type" value="Genomic_DNA"/>
</dbReference>
<dbReference type="PANTHER" id="PTHR11923:SF89">
    <property type="entry name" value="GH15894P"/>
    <property type="match status" value="1"/>
</dbReference>
<dbReference type="Proteomes" id="UP000235965">
    <property type="component" value="Unassembled WGS sequence"/>
</dbReference>